<reference evidence="2 3" key="1">
    <citation type="journal article" date="2019" name="Sci. Rep.">
        <title>Orb-weaving spider Araneus ventricosus genome elucidates the spidroin gene catalogue.</title>
        <authorList>
            <person name="Kono N."/>
            <person name="Nakamura H."/>
            <person name="Ohtoshi R."/>
            <person name="Moran D.A.P."/>
            <person name="Shinohara A."/>
            <person name="Yoshida Y."/>
            <person name="Fujiwara M."/>
            <person name="Mori M."/>
            <person name="Tomita M."/>
            <person name="Arakawa K."/>
        </authorList>
    </citation>
    <scope>NUCLEOTIDE SEQUENCE [LARGE SCALE GENOMIC DNA]</scope>
</reference>
<name>A0A4Y2RN76_ARAVE</name>
<sequence>MSRYLSSGEFPARLWLEIVISAVSEFKCHLGVSRSHLALSSWRLQNFHLLLSSLQLRTFHIISVILAANGLPHVPVIFAAPGLFLCVCHLGVIRRSTPFLPSLRILAFFLVHVILASSDFPPRSCYLGG</sequence>
<feature type="transmembrane region" description="Helical" evidence="1">
    <location>
        <begin position="74"/>
        <end position="92"/>
    </location>
</feature>
<gene>
    <name evidence="2" type="ORF">AVEN_90898_1</name>
</gene>
<organism evidence="2 3">
    <name type="scientific">Araneus ventricosus</name>
    <name type="common">Orbweaver spider</name>
    <name type="synonym">Epeira ventricosa</name>
    <dbReference type="NCBI Taxonomy" id="182803"/>
    <lineage>
        <taxon>Eukaryota</taxon>
        <taxon>Metazoa</taxon>
        <taxon>Ecdysozoa</taxon>
        <taxon>Arthropoda</taxon>
        <taxon>Chelicerata</taxon>
        <taxon>Arachnida</taxon>
        <taxon>Araneae</taxon>
        <taxon>Araneomorphae</taxon>
        <taxon>Entelegynae</taxon>
        <taxon>Araneoidea</taxon>
        <taxon>Araneidae</taxon>
        <taxon>Araneus</taxon>
    </lineage>
</organism>
<accession>A0A4Y2RN76</accession>
<keyword evidence="1" id="KW-1133">Transmembrane helix</keyword>
<evidence type="ECO:0000256" key="1">
    <source>
        <dbReference type="SAM" id="Phobius"/>
    </source>
</evidence>
<proteinExistence type="predicted"/>
<evidence type="ECO:0000313" key="2">
    <source>
        <dbReference type="EMBL" id="GBN77272.1"/>
    </source>
</evidence>
<evidence type="ECO:0000313" key="3">
    <source>
        <dbReference type="Proteomes" id="UP000499080"/>
    </source>
</evidence>
<dbReference type="EMBL" id="BGPR01017781">
    <property type="protein sequence ID" value="GBN77272.1"/>
    <property type="molecule type" value="Genomic_DNA"/>
</dbReference>
<keyword evidence="1" id="KW-0812">Transmembrane</keyword>
<dbReference type="AlphaFoldDB" id="A0A4Y2RN76"/>
<feature type="transmembrane region" description="Helical" evidence="1">
    <location>
        <begin position="99"/>
        <end position="117"/>
    </location>
</feature>
<comment type="caution">
    <text evidence="2">The sequence shown here is derived from an EMBL/GenBank/DDBJ whole genome shotgun (WGS) entry which is preliminary data.</text>
</comment>
<protein>
    <submittedName>
        <fullName evidence="2">Uncharacterized protein</fullName>
    </submittedName>
</protein>
<keyword evidence="3" id="KW-1185">Reference proteome</keyword>
<dbReference type="Proteomes" id="UP000499080">
    <property type="component" value="Unassembled WGS sequence"/>
</dbReference>
<keyword evidence="1" id="KW-0472">Membrane</keyword>